<sequence>MDGIGAAALAELCGEVRGGRGPAYRTLADAIRVLVGDGRLPAGTRLPAERAFAERLRVSRVTVTHAYRELREEGWADARQGSGTWVRLPDGPAGVDGAWVPGPPRGGVIDLAHAAPAAPPGMSGLVQRAVRRLDGELAGHGYGPDGLPELRERIAARFTARGVPTDPDRIVVTGGALHAIGIAVAELTGAGDRVLVEHPTYPSALDVLADAGVRPVPVAPGPGIEDALPRAARQTAARAAYLMADFQNPTGRLLGDDSRARLLHRLARQGTVAIVDETFAELDLREGVRSPLPCAAHALRDDDVVTVGGASKIAWGGLRLGWIRAAREPAARMRRRLARAQIAQPVLEQLIAVEVLDAIDGIRAERTAELRRRRDRLVGELAAVLPEWRPVVPDGGLVLWCDLGAELSTALTAVAPRHGLTLAPGPRFGTGHAFEDRLRLPFTHPEPVLAEAVRRLRRAHDEIAGTSAGAGRPAGPAPVVV</sequence>
<dbReference type="InterPro" id="IPR015424">
    <property type="entry name" value="PyrdxlP-dep_Trfase"/>
</dbReference>
<keyword evidence="2" id="KW-0663">Pyridoxal phosphate</keyword>
<dbReference type="RefSeq" id="WP_344022541.1">
    <property type="nucleotide sequence ID" value="NZ_BAAAJK010000010.1"/>
</dbReference>
<keyword evidence="7" id="KW-0808">Transferase</keyword>
<accession>A0ABN1XVY5</accession>
<dbReference type="PROSITE" id="PS50949">
    <property type="entry name" value="HTH_GNTR"/>
    <property type="match status" value="1"/>
</dbReference>
<dbReference type="Pfam" id="PF00392">
    <property type="entry name" value="GntR"/>
    <property type="match status" value="1"/>
</dbReference>
<evidence type="ECO:0000256" key="3">
    <source>
        <dbReference type="ARBA" id="ARBA00023015"/>
    </source>
</evidence>
<dbReference type="Pfam" id="PF00155">
    <property type="entry name" value="Aminotran_1_2"/>
    <property type="match status" value="1"/>
</dbReference>
<evidence type="ECO:0000256" key="5">
    <source>
        <dbReference type="ARBA" id="ARBA00023163"/>
    </source>
</evidence>
<dbReference type="CDD" id="cd07377">
    <property type="entry name" value="WHTH_GntR"/>
    <property type="match status" value="1"/>
</dbReference>
<gene>
    <name evidence="7" type="ORF">GCM10009613_29140</name>
</gene>
<evidence type="ECO:0000256" key="1">
    <source>
        <dbReference type="ARBA" id="ARBA00005384"/>
    </source>
</evidence>
<organism evidence="7 8">
    <name type="scientific">Pseudonocardia kongjuensis</name>
    <dbReference type="NCBI Taxonomy" id="102227"/>
    <lineage>
        <taxon>Bacteria</taxon>
        <taxon>Bacillati</taxon>
        <taxon>Actinomycetota</taxon>
        <taxon>Actinomycetes</taxon>
        <taxon>Pseudonocardiales</taxon>
        <taxon>Pseudonocardiaceae</taxon>
        <taxon>Pseudonocardia</taxon>
    </lineage>
</organism>
<evidence type="ECO:0000256" key="2">
    <source>
        <dbReference type="ARBA" id="ARBA00022898"/>
    </source>
</evidence>
<protein>
    <submittedName>
        <fullName evidence="7">PLP-dependent aminotransferase family protein</fullName>
    </submittedName>
</protein>
<dbReference type="Gene3D" id="3.40.640.10">
    <property type="entry name" value="Type I PLP-dependent aspartate aminotransferase-like (Major domain)"/>
    <property type="match status" value="1"/>
</dbReference>
<dbReference type="GO" id="GO:0008483">
    <property type="term" value="F:transaminase activity"/>
    <property type="evidence" value="ECO:0007669"/>
    <property type="project" value="UniProtKB-KW"/>
</dbReference>
<name>A0ABN1XVY5_9PSEU</name>
<comment type="similarity">
    <text evidence="1">In the C-terminal section; belongs to the class-I pyridoxal-phosphate-dependent aminotransferase family.</text>
</comment>
<keyword evidence="5" id="KW-0804">Transcription</keyword>
<dbReference type="EMBL" id="BAAAJK010000010">
    <property type="protein sequence ID" value="GAA1389706.1"/>
    <property type="molecule type" value="Genomic_DNA"/>
</dbReference>
<dbReference type="PRINTS" id="PR00035">
    <property type="entry name" value="HTHGNTR"/>
</dbReference>
<dbReference type="InterPro" id="IPR000524">
    <property type="entry name" value="Tscrpt_reg_HTH_GntR"/>
</dbReference>
<dbReference type="InterPro" id="IPR036390">
    <property type="entry name" value="WH_DNA-bd_sf"/>
</dbReference>
<dbReference type="SUPFAM" id="SSF46785">
    <property type="entry name" value="Winged helix' DNA-binding domain"/>
    <property type="match status" value="1"/>
</dbReference>
<dbReference type="InterPro" id="IPR036388">
    <property type="entry name" value="WH-like_DNA-bd_sf"/>
</dbReference>
<dbReference type="InterPro" id="IPR015421">
    <property type="entry name" value="PyrdxlP-dep_Trfase_major"/>
</dbReference>
<keyword evidence="8" id="KW-1185">Reference proteome</keyword>
<dbReference type="PANTHER" id="PTHR46577:SF1">
    <property type="entry name" value="HTH-TYPE TRANSCRIPTIONAL REGULATORY PROTEIN GABR"/>
    <property type="match status" value="1"/>
</dbReference>
<dbReference type="InterPro" id="IPR004839">
    <property type="entry name" value="Aminotransferase_I/II_large"/>
</dbReference>
<evidence type="ECO:0000313" key="8">
    <source>
        <dbReference type="Proteomes" id="UP001501414"/>
    </source>
</evidence>
<evidence type="ECO:0000259" key="6">
    <source>
        <dbReference type="PROSITE" id="PS50949"/>
    </source>
</evidence>
<keyword evidence="3" id="KW-0805">Transcription regulation</keyword>
<keyword evidence="7" id="KW-0032">Aminotransferase</keyword>
<dbReference type="SMART" id="SM00345">
    <property type="entry name" value="HTH_GNTR"/>
    <property type="match status" value="1"/>
</dbReference>
<dbReference type="InterPro" id="IPR051446">
    <property type="entry name" value="HTH_trans_reg/aminotransferase"/>
</dbReference>
<dbReference type="CDD" id="cd00609">
    <property type="entry name" value="AAT_like"/>
    <property type="match status" value="1"/>
</dbReference>
<comment type="caution">
    <text evidence="7">The sequence shown here is derived from an EMBL/GenBank/DDBJ whole genome shotgun (WGS) entry which is preliminary data.</text>
</comment>
<dbReference type="Gene3D" id="1.10.10.10">
    <property type="entry name" value="Winged helix-like DNA-binding domain superfamily/Winged helix DNA-binding domain"/>
    <property type="match status" value="1"/>
</dbReference>
<proteinExistence type="inferred from homology"/>
<evidence type="ECO:0000256" key="4">
    <source>
        <dbReference type="ARBA" id="ARBA00023125"/>
    </source>
</evidence>
<dbReference type="Proteomes" id="UP001501414">
    <property type="component" value="Unassembled WGS sequence"/>
</dbReference>
<dbReference type="SUPFAM" id="SSF53383">
    <property type="entry name" value="PLP-dependent transferases"/>
    <property type="match status" value="1"/>
</dbReference>
<keyword evidence="4" id="KW-0238">DNA-binding</keyword>
<feature type="domain" description="HTH gntR-type" evidence="6">
    <location>
        <begin position="21"/>
        <end position="89"/>
    </location>
</feature>
<reference evidence="7 8" key="1">
    <citation type="journal article" date="2019" name="Int. J. Syst. Evol. Microbiol.">
        <title>The Global Catalogue of Microorganisms (GCM) 10K type strain sequencing project: providing services to taxonomists for standard genome sequencing and annotation.</title>
        <authorList>
            <consortium name="The Broad Institute Genomics Platform"/>
            <consortium name="The Broad Institute Genome Sequencing Center for Infectious Disease"/>
            <person name="Wu L."/>
            <person name="Ma J."/>
        </authorList>
    </citation>
    <scope>NUCLEOTIDE SEQUENCE [LARGE SCALE GENOMIC DNA]</scope>
    <source>
        <strain evidence="7 8">JCM 11896</strain>
    </source>
</reference>
<dbReference type="PANTHER" id="PTHR46577">
    <property type="entry name" value="HTH-TYPE TRANSCRIPTIONAL REGULATORY PROTEIN GABR"/>
    <property type="match status" value="1"/>
</dbReference>
<evidence type="ECO:0000313" key="7">
    <source>
        <dbReference type="EMBL" id="GAA1389706.1"/>
    </source>
</evidence>